<evidence type="ECO:0000313" key="4">
    <source>
        <dbReference type="Proteomes" id="UP000597762"/>
    </source>
</evidence>
<dbReference type="OrthoDB" id="10062280at2759"/>
<feature type="transmembrane region" description="Helical" evidence="2">
    <location>
        <begin position="384"/>
        <end position="402"/>
    </location>
</feature>
<feature type="transmembrane region" description="Helical" evidence="2">
    <location>
        <begin position="292"/>
        <end position="323"/>
    </location>
</feature>
<keyword evidence="3" id="KW-0548">Nucleotidyltransferase</keyword>
<dbReference type="Proteomes" id="UP000597762">
    <property type="component" value="Unassembled WGS sequence"/>
</dbReference>
<feature type="transmembrane region" description="Helical" evidence="2">
    <location>
        <begin position="408"/>
        <end position="427"/>
    </location>
</feature>
<dbReference type="GO" id="GO:0047341">
    <property type="term" value="F:fucose-1-phosphate guanylyltransferase activity"/>
    <property type="evidence" value="ECO:0007669"/>
    <property type="project" value="UniProtKB-EC"/>
</dbReference>
<dbReference type="EC" id="2.7.7.30" evidence="3"/>
<evidence type="ECO:0000256" key="1">
    <source>
        <dbReference type="SAM" id="MobiDB-lite"/>
    </source>
</evidence>
<gene>
    <name evidence="3" type="ORF">SPHA_50106</name>
</gene>
<name>A0A812D550_ACAPH</name>
<evidence type="ECO:0000313" key="3">
    <source>
        <dbReference type="EMBL" id="CAE1293979.1"/>
    </source>
</evidence>
<keyword evidence="2" id="KW-0812">Transmembrane</keyword>
<organism evidence="3 4">
    <name type="scientific">Acanthosepion pharaonis</name>
    <name type="common">Pharaoh cuttlefish</name>
    <name type="synonym">Sepia pharaonis</name>
    <dbReference type="NCBI Taxonomy" id="158019"/>
    <lineage>
        <taxon>Eukaryota</taxon>
        <taxon>Metazoa</taxon>
        <taxon>Spiralia</taxon>
        <taxon>Lophotrochozoa</taxon>
        <taxon>Mollusca</taxon>
        <taxon>Cephalopoda</taxon>
        <taxon>Coleoidea</taxon>
        <taxon>Decapodiformes</taxon>
        <taxon>Sepiida</taxon>
        <taxon>Sepiina</taxon>
        <taxon>Sepiidae</taxon>
        <taxon>Acanthosepion</taxon>
    </lineage>
</organism>
<sequence length="459" mass="53720">MNEEKIIQFMRDLFSKYDKLRGNDKSSGFWPFWDAVVITTADEIQRDAYQSQIDAKKEKKELPINLEIYIVSDPPGPKLGNGGSTFTFFFLLLLELAFNFFPLECQTLKMKLHSQVQMRKWKQIDNMLSSKPDLEEIHITDESDDSNRTSRNNLFCESNSAKEFNEENEKRTDKKEEVKQSQDITCPHPQICDEKFEKQAQQSGWGWTKWSSSIIGAAASSVSTFTSQLVKLHTSALLFSIKEKQFSLLLFFFVYLFDFFQSFLFLLFPSIFSFHSVIFFHSSHFFSPSFPFFSPFFPFLFSFLPISFALSFHFFCPFFPFLFPFLPISFLPSQFFSPFFPILFSILPISFLLSSHFFSPFFPFLFSIFPILFSFLPNSFLLSSHFFSSFFPFLFLFLPISFPLSSHFFSPFFPSTFLFSFFFPFLLKHKGEKPIVGKTLWNPNIFLSNSICSCLFILF</sequence>
<accession>A0A812D550</accession>
<dbReference type="EMBL" id="CAHIKZ030002930">
    <property type="protein sequence ID" value="CAE1293979.1"/>
    <property type="molecule type" value="Genomic_DNA"/>
</dbReference>
<dbReference type="PANTHER" id="PTHR15045">
    <property type="entry name" value="FUCOSE-1-PHOSPHATE GUANYLYLTRANSFERASE"/>
    <property type="match status" value="1"/>
</dbReference>
<feature type="transmembrane region" description="Helical" evidence="2">
    <location>
        <begin position="248"/>
        <end position="272"/>
    </location>
</feature>
<keyword evidence="2" id="KW-0472">Membrane</keyword>
<reference evidence="3" key="1">
    <citation type="submission" date="2021-01" db="EMBL/GenBank/DDBJ databases">
        <authorList>
            <person name="Li R."/>
            <person name="Bekaert M."/>
        </authorList>
    </citation>
    <scope>NUCLEOTIDE SEQUENCE</scope>
    <source>
        <strain evidence="3">Farmed</strain>
    </source>
</reference>
<dbReference type="PANTHER" id="PTHR15045:SF1">
    <property type="entry name" value="FUCOSE-1-PHOSPHATE GUANYLYLTRANSFERASE"/>
    <property type="match status" value="1"/>
</dbReference>
<feature type="transmembrane region" description="Helical" evidence="2">
    <location>
        <begin position="82"/>
        <end position="101"/>
    </location>
</feature>
<proteinExistence type="predicted"/>
<protein>
    <submittedName>
        <fullName evidence="3">FPGT</fullName>
        <ecNumber evidence="3">2.7.7.30</ecNumber>
    </submittedName>
</protein>
<keyword evidence="4" id="KW-1185">Reference proteome</keyword>
<feature type="transmembrane region" description="Helical" evidence="2">
    <location>
        <begin position="360"/>
        <end position="377"/>
    </location>
</feature>
<evidence type="ECO:0000256" key="2">
    <source>
        <dbReference type="SAM" id="Phobius"/>
    </source>
</evidence>
<dbReference type="AlphaFoldDB" id="A0A812D550"/>
<keyword evidence="2" id="KW-1133">Transmembrane helix</keyword>
<feature type="region of interest" description="Disordered" evidence="1">
    <location>
        <begin position="162"/>
        <end position="182"/>
    </location>
</feature>
<comment type="caution">
    <text evidence="3">The sequence shown here is derived from an EMBL/GenBank/DDBJ whole genome shotgun (WGS) entry which is preliminary data.</text>
</comment>
<feature type="compositionally biased region" description="Basic and acidic residues" evidence="1">
    <location>
        <begin position="163"/>
        <end position="180"/>
    </location>
</feature>
<keyword evidence="3" id="KW-0808">Transferase</keyword>